<evidence type="ECO:0000256" key="1">
    <source>
        <dbReference type="ARBA" id="ARBA00010768"/>
    </source>
</evidence>
<name>A0ABQ7X452_BRANA</name>
<evidence type="ECO:0000313" key="4">
    <source>
        <dbReference type="EMBL" id="KAH0849942.1"/>
    </source>
</evidence>
<comment type="similarity">
    <text evidence="1">Belongs to the inositol polyphosphate 5-phosphatase family.</text>
</comment>
<dbReference type="Proteomes" id="UP000824890">
    <property type="component" value="Unassembled WGS sequence"/>
</dbReference>
<evidence type="ECO:0000259" key="3">
    <source>
        <dbReference type="SMART" id="SM00128"/>
    </source>
</evidence>
<organism evidence="4 5">
    <name type="scientific">Brassica napus</name>
    <name type="common">Rape</name>
    <dbReference type="NCBI Taxonomy" id="3708"/>
    <lineage>
        <taxon>Eukaryota</taxon>
        <taxon>Viridiplantae</taxon>
        <taxon>Streptophyta</taxon>
        <taxon>Embryophyta</taxon>
        <taxon>Tracheophyta</taxon>
        <taxon>Spermatophyta</taxon>
        <taxon>Magnoliopsida</taxon>
        <taxon>eudicotyledons</taxon>
        <taxon>Gunneridae</taxon>
        <taxon>Pentapetalae</taxon>
        <taxon>rosids</taxon>
        <taxon>malvids</taxon>
        <taxon>Brassicales</taxon>
        <taxon>Brassicaceae</taxon>
        <taxon>Brassiceae</taxon>
        <taxon>Brassica</taxon>
    </lineage>
</organism>
<sequence length="621" mass="70491">MEASRTFESKMSQLDLQNGRGSEVKQSFLVGKQLKVAQESLQKLKEFDIRYIINHYCLIDESHIDCSSSYYITTQLSDEKKPLRDVAKSKTNQSCQSDSHQRSLSLFLPATSSSSSLSLIWVCDYTDLSRPEYMAVVGSRSRRAEMNWATICCSAFSCLQLYWARLVIRKWFNVSPLIPIIAPILTTTDSPVPAAKILIHVALVPPMMMIVLNLEDAIQKLSGVQYIDTQAVRICAGTWNVGGTVPPADLDIDGWLDTLEPADIYVLGYFHFQSSGNRSLKCWKHFGIEDDQPASEWENIIRDALNRVRPRNPKSLSHSDPPSPSMFKVSHDMFLETRHGACDTFFSCERPILSEDSLTNIEVLDSTNDNASPSMQITSDSQREERFSYNERVGLSWPEPPLKLLNQYVLERRGGAFKSLNLSIMNLRKQRIVSTVGVGIMGYIGNKGSVSVSMSIYQTPFCVLCSHLSSGEKDTDHQKKNDDVREIHRRTLFHPHSSSASVLQEASVIMSTRVIWLGDLNYRINLSYEKTHELIARKEWQRLLENDQVTYCIKPLICLIYLVAFKRMRKGNVFEGWSGGVLCFPPTYKYEIDSENYIGDDPESGKRRPAWCDRVIGKGRE</sequence>
<reference evidence="4 5" key="1">
    <citation type="submission" date="2021-05" db="EMBL/GenBank/DDBJ databases">
        <title>Genome Assembly of Synthetic Allotetraploid Brassica napus Reveals Homoeologous Exchanges between Subgenomes.</title>
        <authorList>
            <person name="Davis J.T."/>
        </authorList>
    </citation>
    <scope>NUCLEOTIDE SEQUENCE [LARGE SCALE GENOMIC DNA]</scope>
    <source>
        <strain evidence="5">cv. Da-Ae</strain>
        <tissue evidence="4">Seedling</tissue>
    </source>
</reference>
<evidence type="ECO:0000313" key="5">
    <source>
        <dbReference type="Proteomes" id="UP000824890"/>
    </source>
</evidence>
<dbReference type="EMBL" id="JAGKQM010002237">
    <property type="protein sequence ID" value="KAH0849942.1"/>
    <property type="molecule type" value="Genomic_DNA"/>
</dbReference>
<protein>
    <recommendedName>
        <fullName evidence="3">Inositol polyphosphate-related phosphatase domain-containing protein</fullName>
    </recommendedName>
</protein>
<dbReference type="Pfam" id="PF22669">
    <property type="entry name" value="Exo_endo_phos2"/>
    <property type="match status" value="1"/>
</dbReference>
<dbReference type="SMART" id="SM00128">
    <property type="entry name" value="IPPc"/>
    <property type="match status" value="1"/>
</dbReference>
<dbReference type="PANTHER" id="PTHR45666:SF30">
    <property type="entry name" value="TYPE I INOSITOL POLYPHOSPHATE 5-PHOSPHATASE 1"/>
    <property type="match status" value="1"/>
</dbReference>
<dbReference type="SUPFAM" id="SSF56219">
    <property type="entry name" value="DNase I-like"/>
    <property type="match status" value="1"/>
</dbReference>
<comment type="caution">
    <text evidence="4">The sequence shown here is derived from an EMBL/GenBank/DDBJ whole genome shotgun (WGS) entry which is preliminary data.</text>
</comment>
<keyword evidence="5" id="KW-1185">Reference proteome</keyword>
<dbReference type="PANTHER" id="PTHR45666">
    <property type="entry name" value="TYPE IV INOSITOL POLYPHOSPHATE 5-PHOSPHATASE 9"/>
    <property type="match status" value="1"/>
</dbReference>
<dbReference type="Gene3D" id="3.60.10.10">
    <property type="entry name" value="Endonuclease/exonuclease/phosphatase"/>
    <property type="match status" value="2"/>
</dbReference>
<dbReference type="InterPro" id="IPR000300">
    <property type="entry name" value="IPPc"/>
</dbReference>
<feature type="domain" description="Inositol polyphosphate-related phosphatase" evidence="3">
    <location>
        <begin position="359"/>
        <end position="621"/>
    </location>
</feature>
<accession>A0ABQ7X452</accession>
<gene>
    <name evidence="4" type="ORF">HID58_095941</name>
</gene>
<keyword evidence="2" id="KW-0378">Hydrolase</keyword>
<dbReference type="InterPro" id="IPR045849">
    <property type="entry name" value="IP5P_plant"/>
</dbReference>
<proteinExistence type="inferred from homology"/>
<evidence type="ECO:0000256" key="2">
    <source>
        <dbReference type="ARBA" id="ARBA00022801"/>
    </source>
</evidence>
<dbReference type="InterPro" id="IPR036691">
    <property type="entry name" value="Endo/exonu/phosph_ase_sf"/>
</dbReference>